<keyword evidence="4" id="KW-1185">Reference proteome</keyword>
<evidence type="ECO:0000256" key="1">
    <source>
        <dbReference type="SAM" id="SignalP"/>
    </source>
</evidence>
<dbReference type="AlphaFoldDB" id="A0A3D9AKB4"/>
<dbReference type="NCBIfam" id="TIGR03696">
    <property type="entry name" value="Rhs_assc_core"/>
    <property type="match status" value="1"/>
</dbReference>
<dbReference type="Proteomes" id="UP000256257">
    <property type="component" value="Unassembled WGS sequence"/>
</dbReference>
<feature type="domain" description="DUF6443" evidence="2">
    <location>
        <begin position="37"/>
        <end position="161"/>
    </location>
</feature>
<evidence type="ECO:0000313" key="4">
    <source>
        <dbReference type="Proteomes" id="UP000256257"/>
    </source>
</evidence>
<organism evidence="3 4">
    <name type="scientific">Chryseobacterium pennipullorum</name>
    <dbReference type="NCBI Taxonomy" id="2258963"/>
    <lineage>
        <taxon>Bacteria</taxon>
        <taxon>Pseudomonadati</taxon>
        <taxon>Bacteroidota</taxon>
        <taxon>Flavobacteriia</taxon>
        <taxon>Flavobacteriales</taxon>
        <taxon>Weeksellaceae</taxon>
        <taxon>Chryseobacterium group</taxon>
        <taxon>Chryseobacterium</taxon>
    </lineage>
</organism>
<accession>A0A3D9AKB4</accession>
<dbReference type="InterPro" id="IPR022385">
    <property type="entry name" value="Rhs_assc_core"/>
</dbReference>
<dbReference type="InterPro" id="IPR050708">
    <property type="entry name" value="T6SS_VgrG/RHS"/>
</dbReference>
<dbReference type="Pfam" id="PF20041">
    <property type="entry name" value="DUF6443"/>
    <property type="match status" value="1"/>
</dbReference>
<dbReference type="EMBL" id="QNVV01000038">
    <property type="protein sequence ID" value="REC41605.1"/>
    <property type="molecule type" value="Genomic_DNA"/>
</dbReference>
<dbReference type="InterPro" id="IPR045619">
    <property type="entry name" value="DUF6443"/>
</dbReference>
<dbReference type="Gene3D" id="2.180.10.10">
    <property type="entry name" value="RHS repeat-associated core"/>
    <property type="match status" value="1"/>
</dbReference>
<comment type="caution">
    <text evidence="3">The sequence shown here is derived from an EMBL/GenBank/DDBJ whole genome shotgun (WGS) entry which is preliminary data.</text>
</comment>
<keyword evidence="1" id="KW-0732">Signal</keyword>
<feature type="signal peptide" evidence="1">
    <location>
        <begin position="1"/>
        <end position="20"/>
    </location>
</feature>
<dbReference type="PANTHER" id="PTHR32305:SF15">
    <property type="entry name" value="PROTEIN RHSA-RELATED"/>
    <property type="match status" value="1"/>
</dbReference>
<dbReference type="PANTHER" id="PTHR32305">
    <property type="match status" value="1"/>
</dbReference>
<feature type="chain" id="PRO_5017798721" evidence="1">
    <location>
        <begin position="21"/>
        <end position="1255"/>
    </location>
</feature>
<protein>
    <submittedName>
        <fullName evidence="3">RHS repeat-associated core domain-containing protein</fullName>
    </submittedName>
</protein>
<dbReference type="RefSeq" id="WP_115930290.1">
    <property type="nucleotide sequence ID" value="NZ_QNVV01000038.1"/>
</dbReference>
<dbReference type="OrthoDB" id="2972467at2"/>
<gene>
    <name evidence="3" type="ORF">DRF67_21175</name>
</gene>
<sequence length="1255" mass="139423">MKKYLLSLILFLSFTILLKAQNLTQAENYLYSRVYLEAVTTSSSTAKQIQEVSYFDGLGRPKQNISIKETPTGKDLLIPIEYDAFGRQTKNILPLPQQGTGNGGIFTSPDMAGAASVYGNASNYYSEKKIENSPLNRVLENAAPGDPWKMANGKTIKYTFQTNSDSEVRKFIITTSWSTVSGVSVGTPTLKISTENNPYASGGSYKAGTLYKNTVNDEDGNTTVTFSNSKGQILLVRKNDGSQNVDTYYAYNEYGQQVFVILPLAVKAIAAANNSITTATLNDLCYQYRYDNQNRMVEKKFPGKDWEYIVYDQQNRIALIQDGNLRTTTNNFNARGWMFTKYDALGRAVYTGFFANTATRQAIQNTLNSMSSNAANNEKFSSTGITQNGMNIYYSIDAFPKENITILSVNYYDTYPSDAPAKPDMVLGQNTLNPVPSNTTVNSITTSRTVKGLPTASYVRNINDTNWTKDYVWYDLKGREIGTYSMNHLGGFTKTETELDFTGVPRQMITFHKRRNTEAGLTIKERFEYDGQNRLLKHWHKVDSRPEELLAENTYNELSQLISKKVGNGLQTIDYAYNIRGWLTGINEKQMSLPNLGGKLFSYKVKYNQKDGITNPDPAFFSGKDVVPKFNGNIAEVDWRAVETVGVNPASTPKRYGYAYDKFNRLLAGYYQNPNNPYSKENTESLTYDLDSKISNLYRTSVIENNNTTATVIDNLNYVYTGNKISAVNDITGNTTGYEGGGNSITYDMNGNMVNLLDKKITSIKYNFLNLPDKIVMSTLFGDYLGYTYTADGTKLQKISPSLECGIIDCNTISTITDYLDGFQYLSKTSSGGGGDSESMALTKEMSRAMETQAFSPDANRVPPPPSKTPNLQFFSTSEGYYDYEKDQYIYQYKDLLGNVRVSFGRSSAGALEIVDANDYYPFGMNHLKTGNSIFAQSSFKNYKFLGNELQETGLYDMGARFYIPELGIFGQHDPLSASTLDPYGYAYNNPLFYADPTGLYGDPVNGGKNDIPANSLGGSNNPYQIEEIVLDAPVRAMASKLPNCSYCHTGGGVKGELQSLGIIPPPISSEETWRRLHTPILHNGSAYMMSGDMLGISDLLGIVFSKLEPENEEAALGLSALAIILTKGKATPGIIKGEIAVEKGAILGNSISNNYKSTFFTANPELKGTVVVHHAVEQQALKRYPGLITESEMHSLENLRGIPKSINSDVHLSQIRKIWNKFYKENANPTKKQILDQATIIDQKFGRQFTPQVK</sequence>
<evidence type="ECO:0000313" key="3">
    <source>
        <dbReference type="EMBL" id="REC41605.1"/>
    </source>
</evidence>
<evidence type="ECO:0000259" key="2">
    <source>
        <dbReference type="Pfam" id="PF20041"/>
    </source>
</evidence>
<reference evidence="3 4" key="1">
    <citation type="submission" date="2018-06" db="EMBL/GenBank/DDBJ databases">
        <title>Novel Chryseobacterium species.</title>
        <authorList>
            <person name="Newman J."/>
            <person name="Hugo C."/>
            <person name="Oosthuizen L."/>
            <person name="Charimba G."/>
        </authorList>
    </citation>
    <scope>NUCLEOTIDE SEQUENCE [LARGE SCALE GENOMIC DNA]</scope>
    <source>
        <strain evidence="3 4">7_F195</strain>
    </source>
</reference>
<name>A0A3D9AKB4_9FLAO</name>
<proteinExistence type="predicted"/>